<evidence type="ECO:0000256" key="1">
    <source>
        <dbReference type="ARBA" id="ARBA00022737"/>
    </source>
</evidence>
<dbReference type="Proteomes" id="UP000474630">
    <property type="component" value="Chromosome"/>
</dbReference>
<evidence type="ECO:0000256" key="2">
    <source>
        <dbReference type="ARBA" id="ARBA00022803"/>
    </source>
</evidence>
<keyword evidence="1" id="KW-0677">Repeat</keyword>
<feature type="repeat" description="TPR" evidence="3">
    <location>
        <begin position="637"/>
        <end position="670"/>
    </location>
</feature>
<evidence type="ECO:0000313" key="5">
    <source>
        <dbReference type="Proteomes" id="UP000474630"/>
    </source>
</evidence>
<dbReference type="KEGG" id="drc:G0Q07_09570"/>
<organism evidence="4 5">
    <name type="scientific">Draconibacterium halophilum</name>
    <dbReference type="NCBI Taxonomy" id="2706887"/>
    <lineage>
        <taxon>Bacteria</taxon>
        <taxon>Pseudomonadati</taxon>
        <taxon>Bacteroidota</taxon>
        <taxon>Bacteroidia</taxon>
        <taxon>Marinilabiliales</taxon>
        <taxon>Prolixibacteraceae</taxon>
        <taxon>Draconibacterium</taxon>
    </lineage>
</organism>
<name>A0A6C0RDJ2_9BACT</name>
<evidence type="ECO:0000256" key="3">
    <source>
        <dbReference type="PROSITE-ProRule" id="PRU00339"/>
    </source>
</evidence>
<reference evidence="4 5" key="1">
    <citation type="submission" date="2020-02" db="EMBL/GenBank/DDBJ databases">
        <title>Genome sequencing for Draconibacterium sp. strain M1.</title>
        <authorList>
            <person name="Park S.-J."/>
        </authorList>
    </citation>
    <scope>NUCLEOTIDE SEQUENCE [LARGE SCALE GENOMIC DNA]</scope>
    <source>
        <strain evidence="4 5">M1</strain>
    </source>
</reference>
<sequence>MNEKDLKIKYDTICQNLADRKLKPAFDRLEKLIRENDLLIHLDEWRNLEQNYSYMLKYTVEGIQDPERQKVYQKLIVSVFELCDKIHDEVLQKISSSVTYEKKRGFNPEQINFKTLLDELEDFYLQEELVSLVDDAEVKKSSNRINPREHQQKFVSLFYFFWFQNELSNEQTAFLNALLKSELIEKPYKSFIVSAVLMSLLRYFDEAKFSILFDAYDHEDMEVNQRAIVGLLIGFYRYHNRLPYHPSITGRLKLLNEKPEFKRNLEQVIIQLIRSKETEKIQKKITDEIIPEMIKISPNLKDKINLDSLMDDSLGDDENPEWEKIFEDSPGLMNKMEEFSELQMEGADVFMSSFAMLKMFPFFSEFANWFMPFFPKNPEIDFVVNRDDSVTDRFVNAIALAPVLCNSDKYSFCFSLQNIPAENREFMAEGLNAEMQQFEELKNDEQLTDPGKMAGYVSNLYIQDLYRFFKLHPRKADFEDIFNWRFDFHNKQALGEILKEDNNIIRNIAEYYFSKNYYNEAAEVFSYLLEEEKSGELYQKLGYCYQKLGDFEEALKAYKSAELFELNKKWNLNKIALCYRNLKQPQKALEYYREVEVLDEENLNVQLNIGHCLLELERFEEALKTYFKVEYLMPENKKVWKPIGWCSLIAGKFEQAEKYFTKLIDDSPNKHDLMNMGHVQWCLGRRKNALDYYKQSIVKTEFTEREFFEVFHEDLHYLVELGINKDDVPIMLDQLRYFVEE</sequence>
<feature type="repeat" description="TPR" evidence="3">
    <location>
        <begin position="535"/>
        <end position="568"/>
    </location>
</feature>
<dbReference type="InterPro" id="IPR019734">
    <property type="entry name" value="TPR_rpt"/>
</dbReference>
<dbReference type="Pfam" id="PF13181">
    <property type="entry name" value="TPR_8"/>
    <property type="match status" value="2"/>
</dbReference>
<dbReference type="PANTHER" id="PTHR44186">
    <property type="match status" value="1"/>
</dbReference>
<gene>
    <name evidence="4" type="ORF">G0Q07_09570</name>
</gene>
<protein>
    <submittedName>
        <fullName evidence="4">Tetratricopeptide repeat protein</fullName>
    </submittedName>
</protein>
<dbReference type="PANTHER" id="PTHR44186:SF1">
    <property type="entry name" value="BARDET-BIEDL SYNDROME 4 PROTEIN"/>
    <property type="match status" value="1"/>
</dbReference>
<dbReference type="SMART" id="SM00028">
    <property type="entry name" value="TPR"/>
    <property type="match status" value="5"/>
</dbReference>
<dbReference type="Gene3D" id="1.25.40.10">
    <property type="entry name" value="Tetratricopeptide repeat domain"/>
    <property type="match status" value="2"/>
</dbReference>
<feature type="repeat" description="TPR" evidence="3">
    <location>
        <begin position="603"/>
        <end position="636"/>
    </location>
</feature>
<dbReference type="SUPFAM" id="SSF48452">
    <property type="entry name" value="TPR-like"/>
    <property type="match status" value="1"/>
</dbReference>
<accession>A0A6C0RDJ2</accession>
<keyword evidence="2 3" id="KW-0802">TPR repeat</keyword>
<evidence type="ECO:0000313" key="4">
    <source>
        <dbReference type="EMBL" id="QIA07962.1"/>
    </source>
</evidence>
<keyword evidence="5" id="KW-1185">Reference proteome</keyword>
<dbReference type="RefSeq" id="WP_163345883.1">
    <property type="nucleotide sequence ID" value="NZ_CP048409.1"/>
</dbReference>
<dbReference type="EMBL" id="CP048409">
    <property type="protein sequence ID" value="QIA07962.1"/>
    <property type="molecule type" value="Genomic_DNA"/>
</dbReference>
<dbReference type="AlphaFoldDB" id="A0A6C0RDJ2"/>
<proteinExistence type="predicted"/>
<dbReference type="PROSITE" id="PS50005">
    <property type="entry name" value="TPR"/>
    <property type="match status" value="3"/>
</dbReference>
<dbReference type="InterPro" id="IPR011990">
    <property type="entry name" value="TPR-like_helical_dom_sf"/>
</dbReference>